<sequence>MSQEFFIVEVPSKAPEETEEMGTKEKFWFHDLNRELCLYKKSRPGTGEDWSEKIAAELCELLGLPHADYELATFENSRGTISPCFLPKAGSLIPGNEVLAQLMSDYPSGSSNPSQHTISKVFQVIEKPTVNLPSGWVPPEGICTAADVFIGYILLDAWIGNTDRHHENWAFIRVEQQNYTAAQFRPEAARIWLERLAMVSATNTVDLFNRLPNERISPTASKFARRILEINQQRLLDCSGKL</sequence>
<evidence type="ECO:0000313" key="1">
    <source>
        <dbReference type="EMBL" id="MBE9077546.1"/>
    </source>
</evidence>
<name>A0A8J7AC35_9CYAN</name>
<proteinExistence type="predicted"/>
<organism evidence="1 2">
    <name type="scientific">Vasconcelosia minhoensis LEGE 07310</name>
    <dbReference type="NCBI Taxonomy" id="915328"/>
    <lineage>
        <taxon>Bacteria</taxon>
        <taxon>Bacillati</taxon>
        <taxon>Cyanobacteriota</taxon>
        <taxon>Cyanophyceae</taxon>
        <taxon>Nodosilineales</taxon>
        <taxon>Cymatolegaceae</taxon>
        <taxon>Vasconcelosia</taxon>
        <taxon>Vasconcelosia minhoensis</taxon>
    </lineage>
</organism>
<dbReference type="Proteomes" id="UP000636505">
    <property type="component" value="Unassembled WGS sequence"/>
</dbReference>
<evidence type="ECO:0000313" key="2">
    <source>
        <dbReference type="Proteomes" id="UP000636505"/>
    </source>
</evidence>
<gene>
    <name evidence="1" type="ORF">IQ241_09580</name>
</gene>
<keyword evidence="2" id="KW-1185">Reference proteome</keyword>
<comment type="caution">
    <text evidence="1">The sequence shown here is derived from an EMBL/GenBank/DDBJ whole genome shotgun (WGS) entry which is preliminary data.</text>
</comment>
<dbReference type="Gene3D" id="1.10.1070.20">
    <property type="match status" value="1"/>
</dbReference>
<dbReference type="RefSeq" id="WP_193906421.1">
    <property type="nucleotide sequence ID" value="NZ_JADEXG010000018.1"/>
</dbReference>
<protein>
    <submittedName>
        <fullName evidence="1">HipA-like protein</fullName>
    </submittedName>
</protein>
<accession>A0A8J7AC35</accession>
<dbReference type="AlphaFoldDB" id="A0A8J7AC35"/>
<dbReference type="EMBL" id="JADEXG010000018">
    <property type="protein sequence ID" value="MBE9077546.1"/>
    <property type="molecule type" value="Genomic_DNA"/>
</dbReference>
<reference evidence="1" key="1">
    <citation type="submission" date="2020-10" db="EMBL/GenBank/DDBJ databases">
        <authorList>
            <person name="Castelo-Branco R."/>
            <person name="Eusebio N."/>
            <person name="Adriana R."/>
            <person name="Vieira A."/>
            <person name="Brugerolle De Fraissinette N."/>
            <person name="Rezende De Castro R."/>
            <person name="Schneider M.P."/>
            <person name="Vasconcelos V."/>
            <person name="Leao P.N."/>
        </authorList>
    </citation>
    <scope>NUCLEOTIDE SEQUENCE</scope>
    <source>
        <strain evidence="1">LEGE 07310</strain>
    </source>
</reference>